<evidence type="ECO:0000313" key="9">
    <source>
        <dbReference type="Proteomes" id="UP000823046"/>
    </source>
</evidence>
<dbReference type="Gene3D" id="3.40.630.10">
    <property type="entry name" value="Zn peptidases"/>
    <property type="match status" value="1"/>
</dbReference>
<keyword evidence="8" id="KW-0645">Protease</keyword>
<evidence type="ECO:0000256" key="4">
    <source>
        <dbReference type="ARBA" id="ARBA00022833"/>
    </source>
</evidence>
<keyword evidence="4" id="KW-0862">Zinc</keyword>
<feature type="domain" description="Peptidase M14" evidence="7">
    <location>
        <begin position="80"/>
        <end position="369"/>
    </location>
</feature>
<dbReference type="SUPFAM" id="SSF53187">
    <property type="entry name" value="Zn-dependent exopeptidases"/>
    <property type="match status" value="1"/>
</dbReference>
<dbReference type="SMART" id="SM00631">
    <property type="entry name" value="Zn_pept"/>
    <property type="match status" value="1"/>
</dbReference>
<keyword evidence="3" id="KW-0479">Metal-binding</keyword>
<keyword evidence="9" id="KW-1185">Reference proteome</keyword>
<comment type="caution">
    <text evidence="8">The sequence shown here is derived from an EMBL/GenBank/DDBJ whole genome shotgun (WGS) entry which is preliminary data.</text>
</comment>
<dbReference type="InterPro" id="IPR057246">
    <property type="entry name" value="CARBOXYPEPT_ZN_1"/>
</dbReference>
<keyword evidence="8" id="KW-0121">Carboxypeptidase</keyword>
<evidence type="ECO:0000259" key="7">
    <source>
        <dbReference type="PROSITE" id="PS52035"/>
    </source>
</evidence>
<keyword evidence="6" id="KW-1133">Transmembrane helix</keyword>
<feature type="transmembrane region" description="Helical" evidence="6">
    <location>
        <begin position="924"/>
        <end position="945"/>
    </location>
</feature>
<dbReference type="PROSITE" id="PS52035">
    <property type="entry name" value="PEPTIDASE_M14"/>
    <property type="match status" value="1"/>
</dbReference>
<organism evidence="8 9">
    <name type="scientific">Cardiosporidium cionae</name>
    <dbReference type="NCBI Taxonomy" id="476202"/>
    <lineage>
        <taxon>Eukaryota</taxon>
        <taxon>Sar</taxon>
        <taxon>Alveolata</taxon>
        <taxon>Apicomplexa</taxon>
        <taxon>Aconoidasida</taxon>
        <taxon>Nephromycida</taxon>
        <taxon>Cardiosporidium</taxon>
    </lineage>
</organism>
<protein>
    <submittedName>
        <fullName evidence="8">Zinc carboxypeptidase</fullName>
    </submittedName>
</protein>
<evidence type="ECO:0000256" key="5">
    <source>
        <dbReference type="PROSITE-ProRule" id="PRU01379"/>
    </source>
</evidence>
<dbReference type="EMBL" id="JADAQX010000290">
    <property type="protein sequence ID" value="KAF8820832.1"/>
    <property type="molecule type" value="Genomic_DNA"/>
</dbReference>
<dbReference type="PROSITE" id="PS00132">
    <property type="entry name" value="CARBOXYPEPT_ZN_1"/>
    <property type="match status" value="1"/>
</dbReference>
<dbReference type="PANTHER" id="PTHR11705">
    <property type="entry name" value="PROTEASE FAMILY M14 CARBOXYPEPTIDASE A,B"/>
    <property type="match status" value="1"/>
</dbReference>
<sequence length="968" mass="109952">MEYQKNNGTPHSKSENFFFSPQSELFLTASLKFYCILITNFIILFASSESLEISSTERLLFSEANETVSSSLQNYSRKFRYHSYSEIITGLEELEKQFPHLASYSTAAKLWPHLNWKASWFKCDDEKPCEIPIVRIAHKDYLTENTPEVFFSGCVHGDEVVGPEAAYELSLLLCKMYSVDPFITFMVNHRSIYIMPFANAYGFSHNTRKEANVDPNRDFPYLTEGKCFRSFTTRSINELFRDHLFRSGITWHGGTRSLTYLWGSFDGCYKDKKRMVSYEAPDNAMQVRIAEILQESAFKINRTSYFYPMGPTCDIIYPVNGGLIDFAYGGSWLSTPKPINTCKNIDYPLKNTLQDPSSFKCLLYLIETDYPKRPDPSMLGMFSELFNQSMNNGLVSRNIRMALKLIELAEPAVLFEKIPSKILLPGDSLYLKAYGVGCDQMTAINIELHKGICSAASKNSNGSITLLYVTKISPLHPCSSLAIWNHSFSSSKAKTELKNPLNIEWKPPFLLKHWGVQQSPFPNAPPRSHLARARLEKFYKSTSADGLHTIIGYKTWKFPVYTSGNITFNGFNFMFLNKNKISLPSLLFSSGNSSKFLFFTEGESSADTTVDPFLQQKMYFQNIPNADKFQLYAMEKNLSTCLNKDESSLSLLIQAYGNLFNYEFLPKLIENSIIDEMGSVKIVVERKFPETKSSCFFKTMEYFPISFIKGKILHIASLDSHLDNKTKNASIVASSIVGTNIFSLDESNCNVHKTLMCYHSPLYSLDNLEFSPPFGYIQIQRNLKNSKFNSNNETKQSFIQEGKLGFAWNITYEALSFRCSTECPYQNLTYFLSNLKEEVSTLMSIPSQSVFLSSRCGCNHGSTLTLSYGKQLFSCILGSPVTLPSLEKLDSQIESKMFTSLNISSISFQKRVHAPMKESAAQGYIFILSYSALLLGAYGSFFYIISRFLHILRRNTHPPYTDCVTEAS</sequence>
<dbReference type="PANTHER" id="PTHR11705:SF138">
    <property type="entry name" value="PEPTIDASE M14 CARBOXYPEPTIDASE A DOMAIN-CONTAINING PROTEIN"/>
    <property type="match status" value="1"/>
</dbReference>
<comment type="caution">
    <text evidence="5">Lacks conserved residue(s) required for the propagation of feature annotation.</text>
</comment>
<accession>A0ABQ7JA02</accession>
<dbReference type="Proteomes" id="UP000823046">
    <property type="component" value="Unassembled WGS sequence"/>
</dbReference>
<evidence type="ECO:0000256" key="1">
    <source>
        <dbReference type="ARBA" id="ARBA00001947"/>
    </source>
</evidence>
<gene>
    <name evidence="8" type="ORF">IE077_000402</name>
</gene>
<dbReference type="Pfam" id="PF00246">
    <property type="entry name" value="Peptidase_M14"/>
    <property type="match status" value="1"/>
</dbReference>
<keyword evidence="8" id="KW-0378">Hydrolase</keyword>
<dbReference type="GO" id="GO:0004180">
    <property type="term" value="F:carboxypeptidase activity"/>
    <property type="evidence" value="ECO:0007669"/>
    <property type="project" value="UniProtKB-KW"/>
</dbReference>
<keyword evidence="6" id="KW-0812">Transmembrane</keyword>
<name>A0ABQ7JA02_9APIC</name>
<evidence type="ECO:0000256" key="6">
    <source>
        <dbReference type="SAM" id="Phobius"/>
    </source>
</evidence>
<keyword evidence="6" id="KW-0472">Membrane</keyword>
<proteinExistence type="inferred from homology"/>
<comment type="cofactor">
    <cofactor evidence="1">
        <name>Zn(2+)</name>
        <dbReference type="ChEBI" id="CHEBI:29105"/>
    </cofactor>
</comment>
<reference evidence="8 9" key="1">
    <citation type="journal article" date="2020" name="bioRxiv">
        <title>Metabolic contributions of an alphaproteobacterial endosymbiont in the apicomplexan Cardiosporidium cionae.</title>
        <authorList>
            <person name="Hunter E.S."/>
            <person name="Paight C.J."/>
            <person name="Lane C.E."/>
        </authorList>
    </citation>
    <scope>NUCLEOTIDE SEQUENCE [LARGE SCALE GENOMIC DNA]</scope>
    <source>
        <strain evidence="8">ESH_2018</strain>
    </source>
</reference>
<evidence type="ECO:0000256" key="2">
    <source>
        <dbReference type="ARBA" id="ARBA00005988"/>
    </source>
</evidence>
<dbReference type="InterPro" id="IPR000834">
    <property type="entry name" value="Peptidase_M14"/>
</dbReference>
<evidence type="ECO:0000313" key="8">
    <source>
        <dbReference type="EMBL" id="KAF8820832.1"/>
    </source>
</evidence>
<evidence type="ECO:0000256" key="3">
    <source>
        <dbReference type="ARBA" id="ARBA00022723"/>
    </source>
</evidence>
<comment type="similarity">
    <text evidence="2 5">Belongs to the peptidase M14 family.</text>
</comment>